<proteinExistence type="predicted"/>
<organism evidence="1 2">
    <name type="scientific">Psychrosphaera haliotis</name>
    <dbReference type="NCBI Taxonomy" id="555083"/>
    <lineage>
        <taxon>Bacteria</taxon>
        <taxon>Pseudomonadati</taxon>
        <taxon>Pseudomonadota</taxon>
        <taxon>Gammaproteobacteria</taxon>
        <taxon>Alteromonadales</taxon>
        <taxon>Pseudoalteromonadaceae</taxon>
        <taxon>Psychrosphaera</taxon>
    </lineage>
</organism>
<accession>A0A6N8FDD8</accession>
<evidence type="ECO:0000313" key="2">
    <source>
        <dbReference type="Proteomes" id="UP000439994"/>
    </source>
</evidence>
<name>A0A6N8FDD8_9GAMM</name>
<keyword evidence="2" id="KW-1185">Reference proteome</keyword>
<protein>
    <submittedName>
        <fullName evidence="1">Uncharacterized protein</fullName>
    </submittedName>
</protein>
<sequence length="569" mass="63982">MRSARLKREALVTFASKLNTLLLSALLLLSAFTSFSSISATSSDKNYSARINGVTDFLIERAQGTALYLYEQSIRENENLQCYFPTTYETLNSYQQGTLKIFISSKAQWQNTMQNDMETLLVRSFAKEIEDKVGFGKKQVPIANTVINIMQQLELKYTTKNGATAYTPLTLSMLDADANSTKIQKAFYQPFEELIATLKVFEDYTPNENGQICDLPRFNYLQFENKIKGLTSLPNRLQVWLEHVKKHKADLRPSTQLLTQYPSTDKAWQAICKIANTKNPASCANVDDFVSQLTTLYSLPTDFDPALYLQNDIAVLPNSGEFAKLLADYKNMIKPIQQLYKNIKSIQAKADGTRPSTSELAQQALALIKKWWAVQHGNNAGVNTDAHNQALWKLSKHIQFFALLSDANTADEVKGILSTFALPQTGFWQKRDSHSHLMVTSYFGAAYNTQSATVDEANSKNHNNGFYVPVGLEYTFDKDWLGLNEGAVSLMVSPFDFGYPINLKLNGIEQDFEVDEIFAPSISISYGLQKWPLVLGVAYQKGAKFSADSESENRTLLFVAFDMPLFNLM</sequence>
<comment type="caution">
    <text evidence="1">The sequence shown here is derived from an EMBL/GenBank/DDBJ whole genome shotgun (WGS) entry which is preliminary data.</text>
</comment>
<dbReference type="RefSeq" id="WP_155695884.1">
    <property type="nucleotide sequence ID" value="NZ_WOCD01000003.1"/>
</dbReference>
<dbReference type="AlphaFoldDB" id="A0A6N8FDD8"/>
<gene>
    <name evidence="1" type="ORF">GNP35_09660</name>
</gene>
<dbReference type="Proteomes" id="UP000439994">
    <property type="component" value="Unassembled WGS sequence"/>
</dbReference>
<dbReference type="OrthoDB" id="1488584at2"/>
<evidence type="ECO:0000313" key="1">
    <source>
        <dbReference type="EMBL" id="MUH72732.1"/>
    </source>
</evidence>
<reference evidence="1 2" key="1">
    <citation type="submission" date="2019-11" db="EMBL/GenBank/DDBJ databases">
        <title>P. haliotis isolates from Z. marina roots.</title>
        <authorList>
            <person name="Cohen M."/>
            <person name="Jospin G."/>
            <person name="Eisen J.A."/>
            <person name="Coil D.A."/>
        </authorList>
    </citation>
    <scope>NUCLEOTIDE SEQUENCE [LARGE SCALE GENOMIC DNA]</scope>
    <source>
        <strain evidence="1 2">UCD-MCMsp1aY</strain>
    </source>
</reference>
<dbReference type="EMBL" id="WOCD01000003">
    <property type="protein sequence ID" value="MUH72732.1"/>
    <property type="molecule type" value="Genomic_DNA"/>
</dbReference>